<evidence type="ECO:0000313" key="2">
    <source>
        <dbReference type="Proteomes" id="UP000186758"/>
    </source>
</evidence>
<evidence type="ECO:0000313" key="1">
    <source>
        <dbReference type="EMBL" id="OLU46940.1"/>
    </source>
</evidence>
<accession>A0A1Q9YMV8</accession>
<name>A0A1Q9YMV8_9FIRM</name>
<reference evidence="1 2" key="1">
    <citation type="submission" date="2016-11" db="EMBL/GenBank/DDBJ databases">
        <title>Description of two novel members of the family Erysipelotrichaceae: Ileibacterium lipovorans gen. nov., sp. nov. and Dubosiella newyorkensis, gen. nov., sp. nov.</title>
        <authorList>
            <person name="Cox L.M."/>
            <person name="Sohn J."/>
            <person name="Tyrrell K.L."/>
            <person name="Citron D.M."/>
            <person name="Lawson P.A."/>
            <person name="Patel N.B."/>
            <person name="Iizumi T."/>
            <person name="Perez-Perez G.I."/>
            <person name="Goldstein E.J."/>
            <person name="Blaser M.J."/>
        </authorList>
    </citation>
    <scope>NUCLEOTIDE SEQUENCE [LARGE SCALE GENOMIC DNA]</scope>
    <source>
        <strain evidence="1 2">NYU-BL-K8</strain>
    </source>
</reference>
<sequence length="181" mass="20878">MVTDKLEKLKERINNPDFLNNKGLSNEVGIHVFCYDPKEEMIVKDFVRRLKNDHSLNCHIVEFDLYKSFLKALENEGILDEVAEVEREVSKEELLDSLDTDLEALMEAAEIGDLELGKDLLLLTGIGDVFPFVRAHYVLNALQQEVEVPVIAFYPGTYNGRDLKLFNKIDDKNYYRAFSLF</sequence>
<dbReference type="AlphaFoldDB" id="A0A1Q9YMV8"/>
<evidence type="ECO:0008006" key="3">
    <source>
        <dbReference type="Google" id="ProtNLM"/>
    </source>
</evidence>
<comment type="caution">
    <text evidence="1">The sequence shown here is derived from an EMBL/GenBank/DDBJ whole genome shotgun (WGS) entry which is preliminary data.</text>
</comment>
<dbReference type="RefSeq" id="WP_075884672.1">
    <property type="nucleotide sequence ID" value="NZ_CAQJHL010000149.1"/>
</dbReference>
<dbReference type="EMBL" id="MPJZ01000013">
    <property type="protein sequence ID" value="OLU46940.1"/>
    <property type="molecule type" value="Genomic_DNA"/>
</dbReference>
<dbReference type="Proteomes" id="UP000186758">
    <property type="component" value="Unassembled WGS sequence"/>
</dbReference>
<dbReference type="Pfam" id="PF08747">
    <property type="entry name" value="BrxB"/>
    <property type="match status" value="1"/>
</dbReference>
<dbReference type="InterPro" id="IPR014858">
    <property type="entry name" value="BrxB"/>
</dbReference>
<protein>
    <recommendedName>
        <fullName evidence="3">Cytoplasmic protein</fullName>
    </recommendedName>
</protein>
<organism evidence="1 2">
    <name type="scientific">Faecalibaculum rodentium</name>
    <dbReference type="NCBI Taxonomy" id="1702221"/>
    <lineage>
        <taxon>Bacteria</taxon>
        <taxon>Bacillati</taxon>
        <taxon>Bacillota</taxon>
        <taxon>Erysipelotrichia</taxon>
        <taxon>Erysipelotrichales</taxon>
        <taxon>Erysipelotrichaceae</taxon>
        <taxon>Faecalibaculum</taxon>
    </lineage>
</organism>
<gene>
    <name evidence="1" type="ORF">BO223_01535</name>
</gene>
<proteinExistence type="predicted"/>